<evidence type="ECO:0000259" key="6">
    <source>
        <dbReference type="Pfam" id="PF04198"/>
    </source>
</evidence>
<proteinExistence type="inferred from homology"/>
<dbReference type="Gene3D" id="3.40.50.1360">
    <property type="match status" value="1"/>
</dbReference>
<accession>A0A6L5GT96</accession>
<organism evidence="7 8">
    <name type="scientific">Candidatus Pseudoramibacter fermentans</name>
    <dbReference type="NCBI Taxonomy" id="2594427"/>
    <lineage>
        <taxon>Bacteria</taxon>
        <taxon>Bacillati</taxon>
        <taxon>Bacillota</taxon>
        <taxon>Clostridia</taxon>
        <taxon>Eubacteriales</taxon>
        <taxon>Eubacteriaceae</taxon>
        <taxon>Pseudoramibacter</taxon>
    </lineage>
</organism>
<dbReference type="PANTHER" id="PTHR34294">
    <property type="entry name" value="TRANSCRIPTIONAL REGULATOR-RELATED"/>
    <property type="match status" value="1"/>
</dbReference>
<dbReference type="InterPro" id="IPR001387">
    <property type="entry name" value="Cro/C1-type_HTH"/>
</dbReference>
<comment type="similarity">
    <text evidence="1">Belongs to the SorC transcriptional regulatory family.</text>
</comment>
<feature type="domain" description="HTH cro/C1-type" evidence="5">
    <location>
        <begin position="21"/>
        <end position="48"/>
    </location>
</feature>
<dbReference type="InterPro" id="IPR037171">
    <property type="entry name" value="NagB/RpiA_transferase-like"/>
</dbReference>
<dbReference type="GO" id="GO:0003677">
    <property type="term" value="F:DNA binding"/>
    <property type="evidence" value="ECO:0007669"/>
    <property type="project" value="UniProtKB-KW"/>
</dbReference>
<protein>
    <submittedName>
        <fullName evidence="7">Sugar-binding transcriptional regulator</fullName>
    </submittedName>
</protein>
<dbReference type="InterPro" id="IPR007324">
    <property type="entry name" value="Sugar-bd_dom_put"/>
</dbReference>
<dbReference type="Pfam" id="PF01381">
    <property type="entry name" value="HTH_3"/>
    <property type="match status" value="1"/>
</dbReference>
<dbReference type="Proteomes" id="UP000473648">
    <property type="component" value="Unassembled WGS sequence"/>
</dbReference>
<dbReference type="AlphaFoldDB" id="A0A6L5GT96"/>
<dbReference type="SUPFAM" id="SSF100950">
    <property type="entry name" value="NagB/RpiA/CoA transferase-like"/>
    <property type="match status" value="1"/>
</dbReference>
<evidence type="ECO:0000256" key="4">
    <source>
        <dbReference type="ARBA" id="ARBA00023163"/>
    </source>
</evidence>
<dbReference type="PANTHER" id="PTHR34294:SF5">
    <property type="entry name" value="CENTRAL GLYCOLYTIC GENES REGULATOR"/>
    <property type="match status" value="1"/>
</dbReference>
<dbReference type="Gene3D" id="1.10.10.60">
    <property type="entry name" value="Homeodomain-like"/>
    <property type="match status" value="1"/>
</dbReference>
<evidence type="ECO:0000313" key="7">
    <source>
        <dbReference type="EMBL" id="MQM73465.1"/>
    </source>
</evidence>
<evidence type="ECO:0000313" key="8">
    <source>
        <dbReference type="Proteomes" id="UP000473648"/>
    </source>
</evidence>
<dbReference type="EMBL" id="VOGB01000005">
    <property type="protein sequence ID" value="MQM73465.1"/>
    <property type="molecule type" value="Genomic_DNA"/>
</dbReference>
<keyword evidence="2" id="KW-0805">Transcription regulation</keyword>
<evidence type="ECO:0000256" key="1">
    <source>
        <dbReference type="ARBA" id="ARBA00010466"/>
    </source>
</evidence>
<dbReference type="InterPro" id="IPR010982">
    <property type="entry name" value="Lambda_DNA-bd_dom_sf"/>
</dbReference>
<dbReference type="SUPFAM" id="SSF47413">
    <property type="entry name" value="lambda repressor-like DNA-binding domains"/>
    <property type="match status" value="1"/>
</dbReference>
<reference evidence="7" key="1">
    <citation type="journal article" date="2020" name="Appl. Environ. Microbiol.">
        <title>Medium-Chain Fatty Acid Synthesis by 'Candidatus Weimeria bifida' gen. nov., sp. nov., and 'Candidatus Pseudoramibacter fermentans' sp. nov.</title>
        <authorList>
            <person name="Scarborough M.J."/>
            <person name="Myers K.S."/>
            <person name="Donohue T.J."/>
            <person name="Noguera D.R."/>
        </authorList>
    </citation>
    <scope>NUCLEOTIDE SEQUENCE</scope>
    <source>
        <strain evidence="7">EUB1.1</strain>
    </source>
</reference>
<dbReference type="InterPro" id="IPR051054">
    <property type="entry name" value="SorC_transcr_regulators"/>
</dbReference>
<keyword evidence="4" id="KW-0804">Transcription</keyword>
<gene>
    <name evidence="7" type="ORF">FRC53_08660</name>
</gene>
<evidence type="ECO:0000256" key="3">
    <source>
        <dbReference type="ARBA" id="ARBA00023125"/>
    </source>
</evidence>
<keyword evidence="3" id="KW-0238">DNA-binding</keyword>
<feature type="domain" description="Sugar-binding" evidence="6">
    <location>
        <begin position="61"/>
        <end position="313"/>
    </location>
</feature>
<name>A0A6L5GT96_9FIRM</name>
<evidence type="ECO:0000256" key="2">
    <source>
        <dbReference type="ARBA" id="ARBA00023015"/>
    </source>
</evidence>
<dbReference type="GO" id="GO:0030246">
    <property type="term" value="F:carbohydrate binding"/>
    <property type="evidence" value="ECO:0007669"/>
    <property type="project" value="InterPro"/>
</dbReference>
<dbReference type="Pfam" id="PF04198">
    <property type="entry name" value="Sugar-bind"/>
    <property type="match status" value="1"/>
</dbReference>
<keyword evidence="8" id="KW-1185">Reference proteome</keyword>
<sequence>MKKIVNDERLMIKICDMYYNQNLSQKSIATKLGLSRPTISRIISNARATGVVTITIKNLEMTNYVELEHKIESIYGLKEVVVVDHYDDPVKQKEELGQVAADYLKRIVVDRDVVGVSMGSTLYETAKHLDACSAKNVFFVPMIGGMGHLRSELHSNTLVQLMARKFGDGKFIPMHAPARVANRTIRDEFLHETSIARVIKMCDSLDIALVGIGYPNKTSAIMATGYYTEAEMNAMKKAGVAGDICMQFFDEHGDTAPFKKQNTVIGIEIKKLRKVPHAIGVASGLEKLNAIKGAIEGKYINTLITDVDCATQLAENN</sequence>
<evidence type="ECO:0000259" key="5">
    <source>
        <dbReference type="Pfam" id="PF01381"/>
    </source>
</evidence>
<comment type="caution">
    <text evidence="7">The sequence shown here is derived from an EMBL/GenBank/DDBJ whole genome shotgun (WGS) entry which is preliminary data.</text>
</comment>